<dbReference type="InterPro" id="IPR024964">
    <property type="entry name" value="CTLH/CRA"/>
</dbReference>
<dbReference type="SMART" id="SM00757">
    <property type="entry name" value="CRA"/>
    <property type="match status" value="1"/>
</dbReference>
<reference evidence="2 3" key="1">
    <citation type="journal article" date="2008" name="Nature">
        <title>The genome of the choanoflagellate Monosiga brevicollis and the origin of metazoans.</title>
        <authorList>
            <consortium name="JGI Sequencing"/>
            <person name="King N."/>
            <person name="Westbrook M.J."/>
            <person name="Young S.L."/>
            <person name="Kuo A."/>
            <person name="Abedin M."/>
            <person name="Chapman J."/>
            <person name="Fairclough S."/>
            <person name="Hellsten U."/>
            <person name="Isogai Y."/>
            <person name="Letunic I."/>
            <person name="Marr M."/>
            <person name="Pincus D."/>
            <person name="Putnam N."/>
            <person name="Rokas A."/>
            <person name="Wright K.J."/>
            <person name="Zuzow R."/>
            <person name="Dirks W."/>
            <person name="Good M."/>
            <person name="Goodstein D."/>
            <person name="Lemons D."/>
            <person name="Li W."/>
            <person name="Lyons J.B."/>
            <person name="Morris A."/>
            <person name="Nichols S."/>
            <person name="Richter D.J."/>
            <person name="Salamov A."/>
            <person name="Bork P."/>
            <person name="Lim W.A."/>
            <person name="Manning G."/>
            <person name="Miller W.T."/>
            <person name="McGinnis W."/>
            <person name="Shapiro H."/>
            <person name="Tjian R."/>
            <person name="Grigoriev I.V."/>
            <person name="Rokhsar D."/>
        </authorList>
    </citation>
    <scope>NUCLEOTIDE SEQUENCE [LARGE SCALE GENOMIC DNA]</scope>
    <source>
        <strain evidence="3">MX1 / ATCC 50154</strain>
    </source>
</reference>
<dbReference type="Pfam" id="PF08513">
    <property type="entry name" value="LisH"/>
    <property type="match status" value="1"/>
</dbReference>
<dbReference type="AlphaFoldDB" id="A9VCY8"/>
<dbReference type="InterPro" id="IPR013144">
    <property type="entry name" value="CRA_dom"/>
</dbReference>
<dbReference type="GeneID" id="5895902"/>
<dbReference type="PROSITE" id="PS50897">
    <property type="entry name" value="CTLH"/>
    <property type="match status" value="1"/>
</dbReference>
<dbReference type="Proteomes" id="UP000001357">
    <property type="component" value="Unassembled WGS sequence"/>
</dbReference>
<dbReference type="InterPro" id="IPR006595">
    <property type="entry name" value="CTLH_C"/>
</dbReference>
<dbReference type="Pfam" id="PF10607">
    <property type="entry name" value="CTLH"/>
    <property type="match status" value="1"/>
</dbReference>
<dbReference type="SMART" id="SM00667">
    <property type="entry name" value="LisH"/>
    <property type="match status" value="1"/>
</dbReference>
<gene>
    <name evidence="2" type="ORF">MONBRDRAFT_39214</name>
</gene>
<dbReference type="SMART" id="SM00668">
    <property type="entry name" value="CTLH"/>
    <property type="match status" value="1"/>
</dbReference>
<keyword evidence="3" id="KW-1185">Reference proteome</keyword>
<dbReference type="InterPro" id="IPR006594">
    <property type="entry name" value="LisH"/>
</dbReference>
<evidence type="ECO:0000313" key="2">
    <source>
        <dbReference type="EMBL" id="EDQ84585.1"/>
    </source>
</evidence>
<evidence type="ECO:0000259" key="1">
    <source>
        <dbReference type="PROSITE" id="PS50897"/>
    </source>
</evidence>
<dbReference type="EMBL" id="CH991584">
    <property type="protein sequence ID" value="EDQ84585.1"/>
    <property type="molecule type" value="Genomic_DNA"/>
</dbReference>
<dbReference type="STRING" id="81824.A9VCY8"/>
<dbReference type="OMA" id="LLWAQEI"/>
<evidence type="ECO:0000313" key="3">
    <source>
        <dbReference type="Proteomes" id="UP000001357"/>
    </source>
</evidence>
<dbReference type="PROSITE" id="PS50896">
    <property type="entry name" value="LISH"/>
    <property type="match status" value="1"/>
</dbReference>
<dbReference type="GO" id="GO:0043161">
    <property type="term" value="P:proteasome-mediated ubiquitin-dependent protein catabolic process"/>
    <property type="evidence" value="ECO:0000318"/>
    <property type="project" value="GO_Central"/>
</dbReference>
<dbReference type="RefSeq" id="XP_001750612.1">
    <property type="nucleotide sequence ID" value="XM_001750560.1"/>
</dbReference>
<dbReference type="GO" id="GO:0005634">
    <property type="term" value="C:nucleus"/>
    <property type="evidence" value="ECO:0000318"/>
    <property type="project" value="GO_Central"/>
</dbReference>
<sequence>MNVDVDELAAPEVDASWREHADRERAPRLQALDRAVLEFLIVEGYRDAAEALAHEADLDATGDLSAVDTRQQIRESIDAGDVEGAFRRVNDISTDIFDTDNQLYLKLRVQQFIELIRKGALSEAINFAQTEFNVDQLTASDADEESSATAALRSEIQQAMGLLAFGQPQSSPLQGLLSVERRQHLASLINTAVLQAQGVEARTTLTNMVRLLEWCQEQMTEAGIAYPALNPAEAVEKAVTKLNASQPMEGTVV</sequence>
<dbReference type="FunCoup" id="A9VCY8">
    <property type="interactions" value="1562"/>
</dbReference>
<dbReference type="PANTHER" id="PTHR12864">
    <property type="entry name" value="RAN BINDING PROTEIN 9-RELATED"/>
    <property type="match status" value="1"/>
</dbReference>
<organism evidence="2 3">
    <name type="scientific">Monosiga brevicollis</name>
    <name type="common">Choanoflagellate</name>
    <dbReference type="NCBI Taxonomy" id="81824"/>
    <lineage>
        <taxon>Eukaryota</taxon>
        <taxon>Choanoflagellata</taxon>
        <taxon>Craspedida</taxon>
        <taxon>Salpingoecidae</taxon>
        <taxon>Monosiga</taxon>
    </lineage>
</organism>
<dbReference type="KEGG" id="mbr:MONBRDRAFT_39214"/>
<dbReference type="eggNOG" id="KOG2659">
    <property type="taxonomic scope" value="Eukaryota"/>
</dbReference>
<feature type="domain" description="CTLH" evidence="1">
    <location>
        <begin position="66"/>
        <end position="123"/>
    </location>
</feature>
<name>A9VCY8_MONBE</name>
<dbReference type="GO" id="GO:0005737">
    <property type="term" value="C:cytoplasm"/>
    <property type="evidence" value="ECO:0000318"/>
    <property type="project" value="GO_Central"/>
</dbReference>
<protein>
    <recommendedName>
        <fullName evidence="1">CTLH domain-containing protein</fullName>
    </recommendedName>
</protein>
<dbReference type="InterPro" id="IPR050618">
    <property type="entry name" value="Ubq-SigPath_Reg"/>
</dbReference>
<proteinExistence type="predicted"/>
<accession>A9VCY8</accession>
<dbReference type="InParanoid" id="A9VCY8"/>